<organism evidence="1 2">
    <name type="scientific">Streptomyces tsukubensis</name>
    <dbReference type="NCBI Taxonomy" id="83656"/>
    <lineage>
        <taxon>Bacteria</taxon>
        <taxon>Bacillati</taxon>
        <taxon>Actinomycetota</taxon>
        <taxon>Actinomycetes</taxon>
        <taxon>Kitasatosporales</taxon>
        <taxon>Streptomycetaceae</taxon>
        <taxon>Streptomyces</taxon>
    </lineage>
</organism>
<dbReference type="OrthoDB" id="4284960at2"/>
<sequence length="64" mass="7216">MKLLPVRLVLAAGAAEVHLRRRFPRLMWVVVPRSGAPSDEPFAQLQRIEAELAYNELFFGGRAP</sequence>
<proteinExistence type="predicted"/>
<name>A0A1V4A4Q3_9ACTN</name>
<dbReference type="EMBL" id="MVFC01000025">
    <property type="protein sequence ID" value="OON74878.1"/>
    <property type="molecule type" value="Genomic_DNA"/>
</dbReference>
<accession>A0A1V4A4Q3</accession>
<dbReference type="AlphaFoldDB" id="A0A1V4A4Q3"/>
<evidence type="ECO:0000313" key="2">
    <source>
        <dbReference type="Proteomes" id="UP000190539"/>
    </source>
</evidence>
<keyword evidence="2" id="KW-1185">Reference proteome</keyword>
<gene>
    <name evidence="1" type="ORF">B1H18_23900</name>
</gene>
<dbReference type="RefSeq" id="WP_077971009.1">
    <property type="nucleotide sequence ID" value="NZ_CP045178.1"/>
</dbReference>
<evidence type="ECO:0000313" key="1">
    <source>
        <dbReference type="EMBL" id="OON74878.1"/>
    </source>
</evidence>
<dbReference type="Proteomes" id="UP000190539">
    <property type="component" value="Unassembled WGS sequence"/>
</dbReference>
<protein>
    <submittedName>
        <fullName evidence="1">Uncharacterized protein</fullName>
    </submittedName>
</protein>
<reference evidence="1 2" key="1">
    <citation type="submission" date="2017-02" db="EMBL/GenBank/DDBJ databases">
        <title>Draft Genome Sequence of Streptomyces tsukubaensis F601, a Producer of the immunosuppressant tacrolimus FK506.</title>
        <authorList>
            <person name="Zong G."/>
            <person name="Zhong C."/>
            <person name="Fu J."/>
            <person name="Qin R."/>
            <person name="Cao G."/>
        </authorList>
    </citation>
    <scope>NUCLEOTIDE SEQUENCE [LARGE SCALE GENOMIC DNA]</scope>
    <source>
        <strain evidence="1 2">F601</strain>
    </source>
</reference>
<comment type="caution">
    <text evidence="1">The sequence shown here is derived from an EMBL/GenBank/DDBJ whole genome shotgun (WGS) entry which is preliminary data.</text>
</comment>